<feature type="domain" description="N-acetyltransferase" evidence="1">
    <location>
        <begin position="7"/>
        <end position="138"/>
    </location>
</feature>
<dbReference type="PANTHER" id="PTHR43233:SF1">
    <property type="entry name" value="FAMILY N-ACETYLTRANSFERASE, PUTATIVE (AFU_ORTHOLOGUE AFUA_6G03350)-RELATED"/>
    <property type="match status" value="1"/>
</dbReference>
<dbReference type="InterPro" id="IPR000182">
    <property type="entry name" value="GNAT_dom"/>
</dbReference>
<dbReference type="Pfam" id="PF00583">
    <property type="entry name" value="Acetyltransf_1"/>
    <property type="match status" value="1"/>
</dbReference>
<evidence type="ECO:0000313" key="2">
    <source>
        <dbReference type="EMBL" id="WAX59046.1"/>
    </source>
</evidence>
<protein>
    <submittedName>
        <fullName evidence="2">GNAT family N-acetyltransferase</fullName>
    </submittedName>
</protein>
<organism evidence="2 3">
    <name type="scientific">Jatrophihabitans cynanchi</name>
    <dbReference type="NCBI Taxonomy" id="2944128"/>
    <lineage>
        <taxon>Bacteria</taxon>
        <taxon>Bacillati</taxon>
        <taxon>Actinomycetota</taxon>
        <taxon>Actinomycetes</taxon>
        <taxon>Jatrophihabitantales</taxon>
        <taxon>Jatrophihabitantaceae</taxon>
        <taxon>Jatrophihabitans</taxon>
    </lineage>
</organism>
<dbReference type="CDD" id="cd04301">
    <property type="entry name" value="NAT_SF"/>
    <property type="match status" value="1"/>
</dbReference>
<accession>A0ABY7K7E7</accession>
<dbReference type="PROSITE" id="PS51186">
    <property type="entry name" value="GNAT"/>
    <property type="match status" value="1"/>
</dbReference>
<dbReference type="InterPro" id="IPR016181">
    <property type="entry name" value="Acyl_CoA_acyltransferase"/>
</dbReference>
<dbReference type="Gene3D" id="3.40.630.30">
    <property type="match status" value="1"/>
</dbReference>
<dbReference type="RefSeq" id="WP_269445587.1">
    <property type="nucleotide sequence ID" value="NZ_CP097463.1"/>
</dbReference>
<gene>
    <name evidence="2" type="ORF">M6B22_09880</name>
</gene>
<dbReference type="Proteomes" id="UP001164693">
    <property type="component" value="Chromosome"/>
</dbReference>
<sequence length="149" mass="16239">MQLNSEVTLSADPALLDMDRTAGWLAGSYWAHDRDRATVERSLAGSLIWGAYAGGGQVGLTRAVTDRATFAWLCDVVVDEAWRGHGIGHRMVGAVVEELRAAGVPRIVLATRDAHRVYADLGFSALRVPAAWMEIDTRATRPDPQDVRL</sequence>
<proteinExistence type="predicted"/>
<dbReference type="PANTHER" id="PTHR43233">
    <property type="entry name" value="FAMILY N-ACETYLTRANSFERASE, PUTATIVE (AFU_ORTHOLOGUE AFUA_6G03350)-RELATED"/>
    <property type="match status" value="1"/>
</dbReference>
<dbReference type="InterPro" id="IPR053144">
    <property type="entry name" value="Acetyltransferase_Butenolide"/>
</dbReference>
<keyword evidence="3" id="KW-1185">Reference proteome</keyword>
<reference evidence="2" key="1">
    <citation type="submission" date="2022-05" db="EMBL/GenBank/DDBJ databases">
        <title>Jatrophihabitans sp. SB3-54 whole genome sequence.</title>
        <authorList>
            <person name="Suh M.K."/>
            <person name="Eom M.K."/>
            <person name="Kim J.S."/>
            <person name="Kim H.S."/>
            <person name="Do H.E."/>
            <person name="Shin Y.K."/>
            <person name="Lee J.-S."/>
        </authorList>
    </citation>
    <scope>NUCLEOTIDE SEQUENCE</scope>
    <source>
        <strain evidence="2">SB3-54</strain>
    </source>
</reference>
<dbReference type="SUPFAM" id="SSF55729">
    <property type="entry name" value="Acyl-CoA N-acyltransferases (Nat)"/>
    <property type="match status" value="1"/>
</dbReference>
<evidence type="ECO:0000259" key="1">
    <source>
        <dbReference type="PROSITE" id="PS51186"/>
    </source>
</evidence>
<evidence type="ECO:0000313" key="3">
    <source>
        <dbReference type="Proteomes" id="UP001164693"/>
    </source>
</evidence>
<dbReference type="EMBL" id="CP097463">
    <property type="protein sequence ID" value="WAX59046.1"/>
    <property type="molecule type" value="Genomic_DNA"/>
</dbReference>
<name>A0ABY7K7E7_9ACTN</name>